<feature type="compositionally biased region" description="Low complexity" evidence="1">
    <location>
        <begin position="437"/>
        <end position="453"/>
    </location>
</feature>
<feature type="transmembrane region" description="Helical" evidence="2">
    <location>
        <begin position="26"/>
        <end position="46"/>
    </location>
</feature>
<feature type="region of interest" description="Disordered" evidence="1">
    <location>
        <begin position="1445"/>
        <end position="1503"/>
    </location>
</feature>
<evidence type="ECO:0000313" key="3">
    <source>
        <dbReference type="EMBL" id="PAF55364.1"/>
    </source>
</evidence>
<organism evidence="3 4">
    <name type="scientific">Mycoplasmopsis agassizii</name>
    <dbReference type="NCBI Taxonomy" id="33922"/>
    <lineage>
        <taxon>Bacteria</taxon>
        <taxon>Bacillati</taxon>
        <taxon>Mycoplasmatota</taxon>
        <taxon>Mycoplasmoidales</taxon>
        <taxon>Metamycoplasmataceae</taxon>
        <taxon>Mycoplasmopsis</taxon>
    </lineage>
</organism>
<keyword evidence="2" id="KW-0812">Transmembrane</keyword>
<dbReference type="NCBIfam" id="NF045892">
    <property type="entry name" value="ICE_Mbov_0399"/>
    <property type="match status" value="1"/>
</dbReference>
<keyword evidence="2" id="KW-1133">Transmembrane helix</keyword>
<name>A0ABX4H637_9BACT</name>
<protein>
    <submittedName>
        <fullName evidence="3">Uncharacterized protein</fullName>
    </submittedName>
</protein>
<reference evidence="3" key="1">
    <citation type="submission" date="2017-08" db="EMBL/GenBank/DDBJ databases">
        <authorList>
            <person name="Alvarez-Ponce D."/>
            <person name="Weitzman C.L."/>
            <person name="Tillett R.L."/>
            <person name="Sandmeier F.C."/>
            <person name="Tracy C.R."/>
        </authorList>
    </citation>
    <scope>NUCLEOTIDE SEQUENCE [LARGE SCALE GENOMIC DNA]</scope>
    <source>
        <strain evidence="3">PS6</strain>
    </source>
</reference>
<proteinExistence type="predicted"/>
<accession>A0ABX4H637</accession>
<gene>
    <name evidence="3" type="ORF">CJF60_01590</name>
</gene>
<feature type="region of interest" description="Disordered" evidence="1">
    <location>
        <begin position="433"/>
        <end position="457"/>
    </location>
</feature>
<dbReference type="RefSeq" id="WP_095279116.1">
    <property type="nucleotide sequence ID" value="NZ_NQMN01000001.1"/>
</dbReference>
<feature type="compositionally biased region" description="Low complexity" evidence="1">
    <location>
        <begin position="1479"/>
        <end position="1503"/>
    </location>
</feature>
<dbReference type="EMBL" id="NQMN01000001">
    <property type="protein sequence ID" value="PAF55364.1"/>
    <property type="molecule type" value="Genomic_DNA"/>
</dbReference>
<feature type="compositionally biased region" description="Acidic residues" evidence="1">
    <location>
        <begin position="1469"/>
        <end position="1478"/>
    </location>
</feature>
<evidence type="ECO:0000313" key="4">
    <source>
        <dbReference type="Proteomes" id="UP000217033"/>
    </source>
</evidence>
<keyword evidence="4" id="KW-1185">Reference proteome</keyword>
<evidence type="ECO:0000256" key="1">
    <source>
        <dbReference type="SAM" id="MobiDB-lite"/>
    </source>
</evidence>
<dbReference type="Proteomes" id="UP000217033">
    <property type="component" value="Unassembled WGS sequence"/>
</dbReference>
<feature type="transmembrane region" description="Helical" evidence="2">
    <location>
        <begin position="1515"/>
        <end position="1539"/>
    </location>
</feature>
<evidence type="ECO:0000256" key="2">
    <source>
        <dbReference type="SAM" id="Phobius"/>
    </source>
</evidence>
<sequence>MKINKLNKTKKAKKVLSKKEKRQRSFIRLGIFLGITVIGIAVAGIASSVNQNKQKSESNATAITALANADSGFVSYNEFNTDQWGNTKTSNAGGITWHVNETNRVRRPYNIYNKDANKEQRAYLELLYDGKTVKKTSSLARDYKIKETISLGYGSHGLTSFDGTAKTFRKELKYEKKQPNINYRELKSKKMTVRNSDGKELDVSFLNILHGKFVGIPDDKVIIDEISVNIIYNYWTKLDQQGGFYGAFFYEETSVLGRPIIEVKVTAHETMSISKNKKIVDNFINTSMISLNKDVLIDSDVGWKDGFATKALEKSDEVDNTTKMNNFFLSNLNNLKEQAKTSNKFIRNIDANYEIFNIVNNDSKFQYQVTIYFELFDETNQRWQKFKYIWKNKNLITLRHNSNYVNNRLFENRLELNGSYIVEYSDNLENAEASKVNNKQTTSTTTTNNNSGNALLLRPPNNAYLLPQLDRFREETNTNSLYSKWWLNNNKFSDSQYDSNGKFKGDYNPDWDLKLKYGPFILDPNLWGTKTPVKVTSLTTPTVTSSTNNSNQQWNPNLENISFKMVEDKGKLIKAPNLSDPANKDGGTWEYYSDVNVRFTTTQTENEILEINGNKIDVIDNVFSIRLSDTRKIELNEKKEEVQTGTNEYKIVLKQFKKDNNNNIALIQTYTKTIVIKGKNDVFEAKWYAWNPENNKQQKLLIEKYLKDDDGNELLNEKGEKVLNPAYDEDINPKTGTKKQLIWVKNRRITSLKTLQDPLDQNNNSLIRRNGNFYIKDYGFIAEAAILGKGANLSAAGIEKLNRYDVFYSENYDPVKQDEWKPYKINNEDSYFSKSGMYLFVAKANYGIDSIKMVAIGEDFDNKQKFLDQFVDSGRYGWLNFWDSQAGKHLALWFKNKEIEENVYLKYSYEELLYFWKQYVESIARASITNADAETIRIEFDQDKVKKYFNDKSRTDTFNITNDFILENKWFKSQVENKLKLPIDKTKIELSAKVDTENSMITFDYRILSIPVNLYSVEVINQEFAIAFKGDKPIDNTGKDIVFSGFKVKEAEVDPNEIYKVNFNYEYAKIIIEQITREQFQERSSSLFAKEWLYKVVNTLDPNKTANVVFDTMLFNDKIEFNFRPVKKGQTLLKDYAKFFVKADFKPGLKIWDGSWKPFYDGSIADLNLNGLTKVEDIKKKILEYAKENLPSEYVYLKDYKIDISDQVLNKLKTVYTKDANAFYNAAIVIRPLGIYYGGNSFIVYNKIGGTNTNNVDLSSEADKAKLRTEYSYKTNNLDELKSLFISDLNKELAKMKLTFADVTIPSFNYWFTYLVSKVGNNSATLTIKGNSNLIEKNFVVTVNNAVTKVAEGLKLDISDIEVEPLEMQLTAKDEITKVINDRLNKIVLDYKLELKNLKFSAWRHYSWLRALVAKNPPEWKISTFISISGINDYQGSFNQIVINKSGTTPFDPDDTTPGKGGWTKPEGEDSDDTDDDSGAPTTPNNATNDSTNSTNADGSNSSIDEAAAEQGRNILLGVGVTVGIVTFAVLGFLAYGLYLRKRSKNI</sequence>
<comment type="caution">
    <text evidence="3">The sequence shown here is derived from an EMBL/GenBank/DDBJ whole genome shotgun (WGS) entry which is preliminary data.</text>
</comment>
<keyword evidence="2" id="KW-0472">Membrane</keyword>